<dbReference type="GO" id="GO:0003824">
    <property type="term" value="F:catalytic activity"/>
    <property type="evidence" value="ECO:0007669"/>
    <property type="project" value="InterPro"/>
</dbReference>
<dbReference type="OrthoDB" id="785361at2759"/>
<comment type="caution">
    <text evidence="2">The sequence shown here is derived from an EMBL/GenBank/DDBJ whole genome shotgun (WGS) entry which is preliminary data.</text>
</comment>
<dbReference type="Pfam" id="PF03372">
    <property type="entry name" value="Exo_endo_phos"/>
    <property type="match status" value="1"/>
</dbReference>
<evidence type="ECO:0000259" key="1">
    <source>
        <dbReference type="Pfam" id="PF03372"/>
    </source>
</evidence>
<dbReference type="PANTHER" id="PTHR33710:SF71">
    <property type="entry name" value="ENDONUCLEASE_EXONUCLEASE_PHOSPHATASE DOMAIN-CONTAINING PROTEIN"/>
    <property type="match status" value="1"/>
</dbReference>
<organism evidence="2 3">
    <name type="scientific">Dioscorea zingiberensis</name>
    <dbReference type="NCBI Taxonomy" id="325984"/>
    <lineage>
        <taxon>Eukaryota</taxon>
        <taxon>Viridiplantae</taxon>
        <taxon>Streptophyta</taxon>
        <taxon>Embryophyta</taxon>
        <taxon>Tracheophyta</taxon>
        <taxon>Spermatophyta</taxon>
        <taxon>Magnoliopsida</taxon>
        <taxon>Liliopsida</taxon>
        <taxon>Dioscoreales</taxon>
        <taxon>Dioscoreaceae</taxon>
        <taxon>Dioscorea</taxon>
    </lineage>
</organism>
<gene>
    <name evidence="2" type="ORF">J5N97_019066</name>
</gene>
<keyword evidence="3" id="KW-1185">Reference proteome</keyword>
<proteinExistence type="predicted"/>
<evidence type="ECO:0000313" key="3">
    <source>
        <dbReference type="Proteomes" id="UP001085076"/>
    </source>
</evidence>
<feature type="domain" description="Endonuclease/exonuclease/phosphatase" evidence="1">
    <location>
        <begin position="8"/>
        <end position="230"/>
    </location>
</feature>
<reference evidence="2" key="1">
    <citation type="submission" date="2021-03" db="EMBL/GenBank/DDBJ databases">
        <authorList>
            <person name="Li Z."/>
            <person name="Yang C."/>
        </authorList>
    </citation>
    <scope>NUCLEOTIDE SEQUENCE</scope>
    <source>
        <strain evidence="2">Dzin_1.0</strain>
        <tissue evidence="2">Leaf</tissue>
    </source>
</reference>
<accession>A0A9D5CD96</accession>
<dbReference type="SUPFAM" id="SSF56219">
    <property type="entry name" value="DNase I-like"/>
    <property type="match status" value="1"/>
</dbReference>
<dbReference type="Gene3D" id="3.60.10.10">
    <property type="entry name" value="Endonuclease/exonuclease/phosphatase"/>
    <property type="match status" value="1"/>
</dbReference>
<dbReference type="InterPro" id="IPR036691">
    <property type="entry name" value="Endo/exonu/phosph_ase_sf"/>
</dbReference>
<dbReference type="EMBL" id="JAGGNH010000005">
    <property type="protein sequence ID" value="KAJ0971107.1"/>
    <property type="molecule type" value="Genomic_DNA"/>
</dbReference>
<dbReference type="InterPro" id="IPR005135">
    <property type="entry name" value="Endo/exonuclease/phosphatase"/>
</dbReference>
<protein>
    <recommendedName>
        <fullName evidence="1">Endonuclease/exonuclease/phosphatase domain-containing protein</fullName>
    </recommendedName>
</protein>
<dbReference type="Proteomes" id="UP001085076">
    <property type="component" value="Miscellaneous, Linkage group lg05"/>
</dbReference>
<evidence type="ECO:0000313" key="2">
    <source>
        <dbReference type="EMBL" id="KAJ0971107.1"/>
    </source>
</evidence>
<dbReference type="AlphaFoldDB" id="A0A9D5CD96"/>
<reference evidence="2" key="2">
    <citation type="journal article" date="2022" name="Hortic Res">
        <title>The genome of Dioscorea zingiberensis sheds light on the biosynthesis, origin and evolution of the medicinally important diosgenin saponins.</title>
        <authorList>
            <person name="Li Y."/>
            <person name="Tan C."/>
            <person name="Li Z."/>
            <person name="Guo J."/>
            <person name="Li S."/>
            <person name="Chen X."/>
            <person name="Wang C."/>
            <person name="Dai X."/>
            <person name="Yang H."/>
            <person name="Song W."/>
            <person name="Hou L."/>
            <person name="Xu J."/>
            <person name="Tong Z."/>
            <person name="Xu A."/>
            <person name="Yuan X."/>
            <person name="Wang W."/>
            <person name="Yang Q."/>
            <person name="Chen L."/>
            <person name="Sun Z."/>
            <person name="Wang K."/>
            <person name="Pan B."/>
            <person name="Chen J."/>
            <person name="Bao Y."/>
            <person name="Liu F."/>
            <person name="Qi X."/>
            <person name="Gang D.R."/>
            <person name="Wen J."/>
            <person name="Li J."/>
        </authorList>
    </citation>
    <scope>NUCLEOTIDE SEQUENCE</scope>
    <source>
        <strain evidence="2">Dzin_1.0</strain>
    </source>
</reference>
<name>A0A9D5CD96_9LILI</name>
<dbReference type="PANTHER" id="PTHR33710">
    <property type="entry name" value="BNAC02G09200D PROTEIN"/>
    <property type="match status" value="1"/>
</dbReference>
<sequence>MEDIKLLCWNCRGSANPKTVARIRALMRNLKPDVMCLVETRADENRALKLCEKFTKHWEWAAIPAIGMSGGIITLWNPRVGQVTPIAFSRFSLHLVISTTAKPKEWVFSIVYNSQNIYLQKFLWHELSAISTLNLPWIISGDFNAILNSEEHRGGSFSNYSVKAKHFNDFINSNHLFDLGFFGPSFTWCNNQNGLARRWARLDLFLANNDWLTNFDSYHNKHLPRTCSDHSPMFLSANFFSHRKKKVFRFENFWFEHAQCHNSVHKAWNFKPNTSPMHAFTHSIARTRIYLNKWKVRGLSPIDRTLPGLKLEFHI</sequence>